<reference evidence="2 3" key="1">
    <citation type="submission" date="2021-07" db="EMBL/GenBank/DDBJ databases">
        <title>The Aristolochia fimbriata genome: insights into angiosperm evolution, floral development and chemical biosynthesis.</title>
        <authorList>
            <person name="Jiao Y."/>
        </authorList>
    </citation>
    <scope>NUCLEOTIDE SEQUENCE [LARGE SCALE GENOMIC DNA]</scope>
    <source>
        <strain evidence="2">IBCAS-2021</strain>
        <tissue evidence="2">Leaf</tissue>
    </source>
</reference>
<evidence type="ECO:0000256" key="1">
    <source>
        <dbReference type="SAM" id="MobiDB-lite"/>
    </source>
</evidence>
<name>A0AAV7EKK2_ARIFI</name>
<keyword evidence="3" id="KW-1185">Reference proteome</keyword>
<sequence length="241" mass="26288">MGTETDSDPTLKLSFYTLPNQSPEPAGMLTPPLRPPASVPFLWEEAPGKPRSFSTTGDGDGDGESEGDREGLFSVGCRVRCLDLPPRLQNEASLVTSPTTVLDGPYIARSASCTSQRSVKDSSPEKGPGSGFFHRKEKDKMKDRVLAFWGKKTRKVKGEAGIETNGGRNSTFDQFPCSSALSVAGDGEDNFTRVKITRFRRTGSFVNISSSTTHFWETISGGIKQVVPWRFGKTGTRTGRW</sequence>
<dbReference type="AlphaFoldDB" id="A0AAV7EKK2"/>
<feature type="region of interest" description="Disordered" evidence="1">
    <location>
        <begin position="1"/>
        <end position="70"/>
    </location>
</feature>
<dbReference type="EMBL" id="JAINDJ010000005">
    <property type="protein sequence ID" value="KAG9448217.1"/>
    <property type="molecule type" value="Genomic_DNA"/>
</dbReference>
<dbReference type="PANTHER" id="PTHR34371:SF6">
    <property type="entry name" value="MEMBRANE-ASSOCIATED KINASE REGULATOR 6"/>
    <property type="match status" value="1"/>
</dbReference>
<dbReference type="PANTHER" id="PTHR34371">
    <property type="entry name" value="OS01G0551000 PROTEIN"/>
    <property type="match status" value="1"/>
</dbReference>
<organism evidence="2 3">
    <name type="scientific">Aristolochia fimbriata</name>
    <name type="common">White veined hardy Dutchman's pipe vine</name>
    <dbReference type="NCBI Taxonomy" id="158543"/>
    <lineage>
        <taxon>Eukaryota</taxon>
        <taxon>Viridiplantae</taxon>
        <taxon>Streptophyta</taxon>
        <taxon>Embryophyta</taxon>
        <taxon>Tracheophyta</taxon>
        <taxon>Spermatophyta</taxon>
        <taxon>Magnoliopsida</taxon>
        <taxon>Magnoliidae</taxon>
        <taxon>Piperales</taxon>
        <taxon>Aristolochiaceae</taxon>
        <taxon>Aristolochia</taxon>
    </lineage>
</organism>
<dbReference type="Pfam" id="PF05097">
    <property type="entry name" value="DUF688"/>
    <property type="match status" value="1"/>
</dbReference>
<feature type="region of interest" description="Disordered" evidence="1">
    <location>
        <begin position="113"/>
        <end position="135"/>
    </location>
</feature>
<dbReference type="InterPro" id="IPR007789">
    <property type="entry name" value="DUF688"/>
</dbReference>
<protein>
    <submittedName>
        <fullName evidence="2">Uncharacterized protein</fullName>
    </submittedName>
</protein>
<dbReference type="Proteomes" id="UP000825729">
    <property type="component" value="Unassembled WGS sequence"/>
</dbReference>
<comment type="caution">
    <text evidence="2">The sequence shown here is derived from an EMBL/GenBank/DDBJ whole genome shotgun (WGS) entry which is preliminary data.</text>
</comment>
<accession>A0AAV7EKK2</accession>
<evidence type="ECO:0000313" key="3">
    <source>
        <dbReference type="Proteomes" id="UP000825729"/>
    </source>
</evidence>
<proteinExistence type="predicted"/>
<gene>
    <name evidence="2" type="ORF">H6P81_014345</name>
</gene>
<evidence type="ECO:0000313" key="2">
    <source>
        <dbReference type="EMBL" id="KAG9448217.1"/>
    </source>
</evidence>